<dbReference type="AlphaFoldDB" id="A0A2N5HM81"/>
<proteinExistence type="inferred from homology"/>
<keyword evidence="2" id="KW-0175">Coiled coil</keyword>
<protein>
    <submittedName>
        <fullName evidence="4">NgoFVII family restriction endonuclease</fullName>
    </submittedName>
</protein>
<keyword evidence="4" id="KW-0540">Nuclease</keyword>
<evidence type="ECO:0000256" key="3">
    <source>
        <dbReference type="SAM" id="Phobius"/>
    </source>
</evidence>
<comment type="caution">
    <text evidence="4">The sequence shown here is derived from an EMBL/GenBank/DDBJ whole genome shotgun (WGS) entry which is preliminary data.</text>
</comment>
<feature type="coiled-coil region" evidence="2">
    <location>
        <begin position="60"/>
        <end position="92"/>
    </location>
</feature>
<dbReference type="Pfam" id="PF05949">
    <property type="entry name" value="DUF881"/>
    <property type="match status" value="1"/>
</dbReference>
<evidence type="ECO:0000313" key="5">
    <source>
        <dbReference type="Proteomes" id="UP000234950"/>
    </source>
</evidence>
<dbReference type="OrthoDB" id="2439649at2"/>
<gene>
    <name evidence="4" type="ORF">CVD27_07950</name>
</gene>
<keyword evidence="4" id="KW-0255">Endonuclease</keyword>
<dbReference type="PANTHER" id="PTHR37313">
    <property type="entry name" value="UPF0749 PROTEIN RV1825"/>
    <property type="match status" value="1"/>
</dbReference>
<evidence type="ECO:0000256" key="1">
    <source>
        <dbReference type="ARBA" id="ARBA00009108"/>
    </source>
</evidence>
<keyword evidence="3" id="KW-0812">Transmembrane</keyword>
<dbReference type="RefSeq" id="WP_101647472.1">
    <property type="nucleotide sequence ID" value="NZ_PGVE01000035.1"/>
</dbReference>
<dbReference type="EMBL" id="PGVE01000035">
    <property type="protein sequence ID" value="PLS06587.1"/>
    <property type="molecule type" value="Genomic_DNA"/>
</dbReference>
<evidence type="ECO:0000313" key="4">
    <source>
        <dbReference type="EMBL" id="PLS06587.1"/>
    </source>
</evidence>
<feature type="transmembrane region" description="Helical" evidence="3">
    <location>
        <begin position="6"/>
        <end position="25"/>
    </location>
</feature>
<dbReference type="GO" id="GO:0004519">
    <property type="term" value="F:endonuclease activity"/>
    <property type="evidence" value="ECO:0007669"/>
    <property type="project" value="UniProtKB-KW"/>
</dbReference>
<keyword evidence="3" id="KW-1133">Transmembrane helix</keyword>
<name>A0A2N5HM81_9BACI</name>
<dbReference type="Proteomes" id="UP000234950">
    <property type="component" value="Unassembled WGS sequence"/>
</dbReference>
<dbReference type="InterPro" id="IPR010273">
    <property type="entry name" value="DUF881"/>
</dbReference>
<keyword evidence="4" id="KW-0378">Hydrolase</keyword>
<accession>A0A2N5HM81</accession>
<reference evidence="4 5" key="1">
    <citation type="submission" date="2017-11" db="EMBL/GenBank/DDBJ databases">
        <title>Comparitive Functional Genomics of Dry Heat Resistant strains isolated from the Viking Spacecraft.</title>
        <authorList>
            <person name="Seuylemezian A."/>
            <person name="Cooper K."/>
            <person name="Vaishampayan P."/>
        </authorList>
    </citation>
    <scope>NUCLEOTIDE SEQUENCE [LARGE SCALE GENOMIC DNA]</scope>
    <source>
        <strain evidence="4 5">V32-6</strain>
    </source>
</reference>
<comment type="similarity">
    <text evidence="1">Belongs to the UPF0749 family.</text>
</comment>
<dbReference type="Gene3D" id="3.30.70.1880">
    <property type="entry name" value="Protein of unknown function DUF881"/>
    <property type="match status" value="1"/>
</dbReference>
<sequence length="243" mass="27242">MDKPKLNLSFTLIATLVGFMIAIQFQTVKKPVERDTRDIWQLREALLKEKELQSNLLSEIRSNEEKLSAYESKRKQSKEQALKDTLQELKVEAGLTNITGPGIKLLIEPVIEDVQLGTPVNDSISPELLKRLLNELNMYDAKYIAIDGQRIINTTVIRDINGETKIDGHSIKGLPIEIKVGVDDMGTAEKLSNQMKVSKARDEFFTESLRLTVSASNPNITIPAYDNSIRVQYMEPIKEGGGS</sequence>
<dbReference type="PANTHER" id="PTHR37313:SF2">
    <property type="entry name" value="UPF0749 PROTEIN YLXX"/>
    <property type="match status" value="1"/>
</dbReference>
<organism evidence="4 5">
    <name type="scientific">Neobacillus cucumis</name>
    <dbReference type="NCBI Taxonomy" id="1740721"/>
    <lineage>
        <taxon>Bacteria</taxon>
        <taxon>Bacillati</taxon>
        <taxon>Bacillota</taxon>
        <taxon>Bacilli</taxon>
        <taxon>Bacillales</taxon>
        <taxon>Bacillaceae</taxon>
        <taxon>Neobacillus</taxon>
    </lineage>
</organism>
<keyword evidence="5" id="KW-1185">Reference proteome</keyword>
<evidence type="ECO:0000256" key="2">
    <source>
        <dbReference type="SAM" id="Coils"/>
    </source>
</evidence>
<keyword evidence="3" id="KW-0472">Membrane</keyword>